<dbReference type="AlphaFoldDB" id="A0A9N9KB21"/>
<gene>
    <name evidence="1" type="ORF">DERYTH_LOCUS27037</name>
</gene>
<evidence type="ECO:0000313" key="2">
    <source>
        <dbReference type="Proteomes" id="UP000789405"/>
    </source>
</evidence>
<keyword evidence="2" id="KW-1185">Reference proteome</keyword>
<protein>
    <submittedName>
        <fullName evidence="1">3478_t:CDS:1</fullName>
    </submittedName>
</protein>
<proteinExistence type="predicted"/>
<feature type="non-terminal residue" evidence="1">
    <location>
        <position position="228"/>
    </location>
</feature>
<dbReference type="Proteomes" id="UP000789405">
    <property type="component" value="Unassembled WGS sequence"/>
</dbReference>
<sequence>KLKGHSNSQFSGVILFGLDLKCLEKRRNLDQNFKAQSRKKPFNELQSESQKNKRLKALAYDIRDEVESAIQLHNFHDTVLKSIELDVNELHVNFQNLESEKYQSNQFLDSIVCACDKLLISRNAYCQLAAIMPEMECEYKIERRRQEITKIMDNKIPIHTAQVNSLNGAYRSLKDILFILISKLAYRKSPVLQLGDVIHVKLSGDGRQVGKHHNHVMVTACILNEHDM</sequence>
<feature type="non-terminal residue" evidence="1">
    <location>
        <position position="1"/>
    </location>
</feature>
<accession>A0A9N9KB21</accession>
<comment type="caution">
    <text evidence="1">The sequence shown here is derived from an EMBL/GenBank/DDBJ whole genome shotgun (WGS) entry which is preliminary data.</text>
</comment>
<dbReference type="OrthoDB" id="2432793at2759"/>
<organism evidence="1 2">
    <name type="scientific">Dentiscutata erythropus</name>
    <dbReference type="NCBI Taxonomy" id="1348616"/>
    <lineage>
        <taxon>Eukaryota</taxon>
        <taxon>Fungi</taxon>
        <taxon>Fungi incertae sedis</taxon>
        <taxon>Mucoromycota</taxon>
        <taxon>Glomeromycotina</taxon>
        <taxon>Glomeromycetes</taxon>
        <taxon>Diversisporales</taxon>
        <taxon>Gigasporaceae</taxon>
        <taxon>Dentiscutata</taxon>
    </lineage>
</organism>
<evidence type="ECO:0000313" key="1">
    <source>
        <dbReference type="EMBL" id="CAG8820944.1"/>
    </source>
</evidence>
<dbReference type="EMBL" id="CAJVPY010060019">
    <property type="protein sequence ID" value="CAG8820944.1"/>
    <property type="molecule type" value="Genomic_DNA"/>
</dbReference>
<reference evidence="1" key="1">
    <citation type="submission" date="2021-06" db="EMBL/GenBank/DDBJ databases">
        <authorList>
            <person name="Kallberg Y."/>
            <person name="Tangrot J."/>
            <person name="Rosling A."/>
        </authorList>
    </citation>
    <scope>NUCLEOTIDE SEQUENCE</scope>
    <source>
        <strain evidence="1">MA453B</strain>
    </source>
</reference>
<name>A0A9N9KB21_9GLOM</name>